<evidence type="ECO:0000256" key="1">
    <source>
        <dbReference type="ARBA" id="ARBA00004418"/>
    </source>
</evidence>
<keyword evidence="3" id="KW-0574">Periplasm</keyword>
<evidence type="ECO:0000256" key="3">
    <source>
        <dbReference type="ARBA" id="ARBA00022764"/>
    </source>
</evidence>
<name>A0A318ST95_9RHOB</name>
<dbReference type="EMBL" id="QJTE01000002">
    <property type="protein sequence ID" value="PYE84575.1"/>
    <property type="molecule type" value="Genomic_DNA"/>
</dbReference>
<proteinExistence type="predicted"/>
<dbReference type="InterPro" id="IPR018389">
    <property type="entry name" value="DctP_fam"/>
</dbReference>
<evidence type="ECO:0000256" key="2">
    <source>
        <dbReference type="ARBA" id="ARBA00022729"/>
    </source>
</evidence>
<gene>
    <name evidence="5" type="ORF">DFP88_102376</name>
</gene>
<dbReference type="Pfam" id="PF03480">
    <property type="entry name" value="DctP"/>
    <property type="match status" value="1"/>
</dbReference>
<reference evidence="5 6" key="1">
    <citation type="submission" date="2018-06" db="EMBL/GenBank/DDBJ databases">
        <title>Genomic Encyclopedia of Type Strains, Phase III (KMG-III): the genomes of soil and plant-associated and newly described type strains.</title>
        <authorList>
            <person name="Whitman W."/>
        </authorList>
    </citation>
    <scope>NUCLEOTIDE SEQUENCE [LARGE SCALE GENOMIC DNA]</scope>
    <source>
        <strain evidence="5 6">CECT 9025</strain>
    </source>
</reference>
<sequence length="327" mass="34310">MIHQRRARLAVAAALAFVPALAQAQAELKLAHWVPPVHTITAAVVDPLTEAAAGGDVTIRTYPGGELGAGPLEQYIRVLQGVADIAWGVPGYTSSQFPLTMISELPGAIPEGRTGAEALNDAWEAGLLGDEFPYTLPIALWTSEPNIFIMKGHDIRTPADVEGLKIRVAGSVGAAVIESLGGIPVQMSASEMYNALDTGLIDGIVTGSSAVADFRLDEVADSYTYGAPLGRVSFFLAMNEAVYDGLPDEGRAALDTVTFRPLSRSAEEGWYAKADEVLASLQADEGATVITLTEEEAAAFGALTEPVTQEVVAEIGGEEVLSVMQGE</sequence>
<organism evidence="5 6">
    <name type="scientific">Pseudoroseicyclus aestuarii</name>
    <dbReference type="NCBI Taxonomy" id="1795041"/>
    <lineage>
        <taxon>Bacteria</taxon>
        <taxon>Pseudomonadati</taxon>
        <taxon>Pseudomonadota</taxon>
        <taxon>Alphaproteobacteria</taxon>
        <taxon>Rhodobacterales</taxon>
        <taxon>Paracoccaceae</taxon>
        <taxon>Pseudoroseicyclus</taxon>
    </lineage>
</organism>
<evidence type="ECO:0000313" key="6">
    <source>
        <dbReference type="Proteomes" id="UP000248311"/>
    </source>
</evidence>
<dbReference type="CDD" id="cd13665">
    <property type="entry name" value="PBP2_TRAP_Dctp3_4"/>
    <property type="match status" value="1"/>
</dbReference>
<dbReference type="PANTHER" id="PTHR33376">
    <property type="match status" value="1"/>
</dbReference>
<dbReference type="OrthoDB" id="7822595at2"/>
<comment type="caution">
    <text evidence="5">The sequence shown here is derived from an EMBL/GenBank/DDBJ whole genome shotgun (WGS) entry which is preliminary data.</text>
</comment>
<dbReference type="Proteomes" id="UP000248311">
    <property type="component" value="Unassembled WGS sequence"/>
</dbReference>
<dbReference type="AlphaFoldDB" id="A0A318ST95"/>
<dbReference type="RefSeq" id="WP_110813657.1">
    <property type="nucleotide sequence ID" value="NZ_QJTE01000002.1"/>
</dbReference>
<dbReference type="NCBIfam" id="NF037995">
    <property type="entry name" value="TRAP_S1"/>
    <property type="match status" value="1"/>
</dbReference>
<keyword evidence="2 4" id="KW-0732">Signal</keyword>
<dbReference type="InterPro" id="IPR038404">
    <property type="entry name" value="TRAP_DctP_sf"/>
</dbReference>
<accession>A0A318ST95</accession>
<evidence type="ECO:0000256" key="4">
    <source>
        <dbReference type="SAM" id="SignalP"/>
    </source>
</evidence>
<comment type="subcellular location">
    <subcellularLocation>
        <location evidence="1">Periplasm</location>
    </subcellularLocation>
</comment>
<dbReference type="Gene3D" id="3.40.190.170">
    <property type="entry name" value="Bacterial extracellular solute-binding protein, family 7"/>
    <property type="match status" value="1"/>
</dbReference>
<evidence type="ECO:0000313" key="5">
    <source>
        <dbReference type="EMBL" id="PYE84575.1"/>
    </source>
</evidence>
<dbReference type="PANTHER" id="PTHR33376:SF15">
    <property type="entry name" value="BLL6794 PROTEIN"/>
    <property type="match status" value="1"/>
</dbReference>
<feature type="chain" id="PRO_5016445044" evidence="4">
    <location>
        <begin position="25"/>
        <end position="327"/>
    </location>
</feature>
<dbReference type="GO" id="GO:0055085">
    <property type="term" value="P:transmembrane transport"/>
    <property type="evidence" value="ECO:0007669"/>
    <property type="project" value="InterPro"/>
</dbReference>
<dbReference type="GO" id="GO:0042597">
    <property type="term" value="C:periplasmic space"/>
    <property type="evidence" value="ECO:0007669"/>
    <property type="project" value="UniProtKB-SubCell"/>
</dbReference>
<keyword evidence="6" id="KW-1185">Reference proteome</keyword>
<feature type="signal peptide" evidence="4">
    <location>
        <begin position="1"/>
        <end position="24"/>
    </location>
</feature>
<protein>
    <submittedName>
        <fullName evidence="5">TRAP-type C4-dicarboxylate transport system substrate-binding protein</fullName>
    </submittedName>
</protein>